<comment type="caution">
    <text evidence="3">The sequence shown here is derived from an EMBL/GenBank/DDBJ whole genome shotgun (WGS) entry which is preliminary data.</text>
</comment>
<dbReference type="Proteomes" id="UP001155240">
    <property type="component" value="Unassembled WGS sequence"/>
</dbReference>
<proteinExistence type="predicted"/>
<dbReference type="InterPro" id="IPR055849">
    <property type="entry name" value="DUF7426"/>
</dbReference>
<feature type="region of interest" description="Disordered" evidence="1">
    <location>
        <begin position="115"/>
        <end position="170"/>
    </location>
</feature>
<evidence type="ECO:0000259" key="2">
    <source>
        <dbReference type="Pfam" id="PF24201"/>
    </source>
</evidence>
<dbReference type="EMBL" id="JAMRYM010000005">
    <property type="protein sequence ID" value="MCM6761393.1"/>
    <property type="molecule type" value="Genomic_DNA"/>
</dbReference>
<name>A0A9X2DVQ8_9MICO</name>
<keyword evidence="4" id="KW-1185">Reference proteome</keyword>
<sequence length="170" mass="18197">MTTVDFGAWARGLTLTLGSVTYTVPEPSVADMRQVLALAVRAEVGRDNVPAEILEILENLPDDGHPALGTAYDELVRDGVGSHTLDRMGVYATLFWARGREYADSVAEKVWGPEREAAAAQAKDAARPKARRTGRQPTGQPSASESPTTSTSTASRSTRSTARSRAKPSK</sequence>
<accession>A0A9X2DVQ8</accession>
<evidence type="ECO:0000313" key="3">
    <source>
        <dbReference type="EMBL" id="MCM6761393.1"/>
    </source>
</evidence>
<evidence type="ECO:0000256" key="1">
    <source>
        <dbReference type="SAM" id="MobiDB-lite"/>
    </source>
</evidence>
<dbReference type="AlphaFoldDB" id="A0A9X2DVQ8"/>
<organism evidence="3 4">
    <name type="scientific">Rathayibacter rubneri</name>
    <dbReference type="NCBI Taxonomy" id="2950106"/>
    <lineage>
        <taxon>Bacteria</taxon>
        <taxon>Bacillati</taxon>
        <taxon>Actinomycetota</taxon>
        <taxon>Actinomycetes</taxon>
        <taxon>Micrococcales</taxon>
        <taxon>Microbacteriaceae</taxon>
        <taxon>Rathayibacter</taxon>
    </lineage>
</organism>
<feature type="compositionally biased region" description="Low complexity" evidence="1">
    <location>
        <begin position="141"/>
        <end position="161"/>
    </location>
</feature>
<feature type="domain" description="DUF7426" evidence="2">
    <location>
        <begin position="9"/>
        <end position="139"/>
    </location>
</feature>
<protein>
    <recommendedName>
        <fullName evidence="2">DUF7426 domain-containing protein</fullName>
    </recommendedName>
</protein>
<evidence type="ECO:0000313" key="4">
    <source>
        <dbReference type="Proteomes" id="UP001155240"/>
    </source>
</evidence>
<reference evidence="3" key="1">
    <citation type="submission" date="2022-06" db="EMBL/GenBank/DDBJ databases">
        <title>Whole genome shotgun sequencing (WGS) of Rathayibacter sp. ZW T2_19, isolated from stored onions (Allium cepa).</title>
        <authorList>
            <person name="Stoll D.A."/>
            <person name="Huch M."/>
        </authorList>
    </citation>
    <scope>NUCLEOTIDE SEQUENCE</scope>
    <source>
        <strain evidence="3">ZW T2_19</strain>
    </source>
</reference>
<dbReference type="Pfam" id="PF24201">
    <property type="entry name" value="DUF7426"/>
    <property type="match status" value="1"/>
</dbReference>
<gene>
    <name evidence="3" type="ORF">NB037_03090</name>
</gene>
<dbReference type="RefSeq" id="WP_251943547.1">
    <property type="nucleotide sequence ID" value="NZ_JAMRYM010000005.1"/>
</dbReference>